<accession>A0A0P7DAS6</accession>
<dbReference type="AlphaFoldDB" id="A0A0P7DAS6"/>
<proteinExistence type="predicted"/>
<organism evidence="1 2">
    <name type="scientific">Pseudomonas putida</name>
    <name type="common">Arthrobacter siderocapsulatus</name>
    <dbReference type="NCBI Taxonomy" id="303"/>
    <lineage>
        <taxon>Bacteria</taxon>
        <taxon>Pseudomonadati</taxon>
        <taxon>Pseudomonadota</taxon>
        <taxon>Gammaproteobacteria</taxon>
        <taxon>Pseudomonadales</taxon>
        <taxon>Pseudomonadaceae</taxon>
        <taxon>Pseudomonas</taxon>
    </lineage>
</organism>
<dbReference type="RefSeq" id="WP_054572646.1">
    <property type="nucleotide sequence ID" value="NZ_LKKS01000068.1"/>
</dbReference>
<dbReference type="Proteomes" id="UP000050437">
    <property type="component" value="Unassembled WGS sequence"/>
</dbReference>
<evidence type="ECO:0000313" key="2">
    <source>
        <dbReference type="Proteomes" id="UP000050437"/>
    </source>
</evidence>
<protein>
    <submittedName>
        <fullName evidence="1">Uncharacterized protein</fullName>
    </submittedName>
</protein>
<gene>
    <name evidence="1" type="ORF">HB13667_11465</name>
</gene>
<dbReference type="EMBL" id="LKKS01000068">
    <property type="protein sequence ID" value="KPM65533.1"/>
    <property type="molecule type" value="Genomic_DNA"/>
</dbReference>
<evidence type="ECO:0000313" key="1">
    <source>
        <dbReference type="EMBL" id="KPM65533.1"/>
    </source>
</evidence>
<reference evidence="1 2" key="1">
    <citation type="submission" date="2015-10" db="EMBL/GenBank/DDBJ databases">
        <title>Pseudomonas putida clinical strains.</title>
        <authorList>
            <person name="Molina L."/>
            <person name="Udaondo Z."/>
        </authorList>
    </citation>
    <scope>NUCLEOTIDE SEQUENCE [LARGE SCALE GENOMIC DNA]</scope>
    <source>
        <strain evidence="1 2">HB13667</strain>
    </source>
</reference>
<sequence>MPVVPLKPNSWSLDKAVEQFLADKFEDGQLISHAWLEWALNLPKPSTAKEMVNCQFIILDRVEQFKESLLTQHQIYIVSVRGKGYRIVPPSDQAFIAVDNAMQGVRREFSKCEKVMKNTRLGELDADQIKRHTDAQLKVSAIAGMVGKGKREVFSLFKA</sequence>
<name>A0A0P7DAS6_PSEPU</name>
<comment type="caution">
    <text evidence="1">The sequence shown here is derived from an EMBL/GenBank/DDBJ whole genome shotgun (WGS) entry which is preliminary data.</text>
</comment>